<name>A0ABV6FSK7_9BACT</name>
<comment type="caution">
    <text evidence="1">The sequence shown here is derived from an EMBL/GenBank/DDBJ whole genome shotgun (WGS) entry which is preliminary data.</text>
</comment>
<dbReference type="EMBL" id="JBHLWI010000023">
    <property type="protein sequence ID" value="MFC0262741.1"/>
    <property type="molecule type" value="Genomic_DNA"/>
</dbReference>
<dbReference type="Gene3D" id="3.40.30.10">
    <property type="entry name" value="Glutaredoxin"/>
    <property type="match status" value="1"/>
</dbReference>
<dbReference type="Pfam" id="PF11009">
    <property type="entry name" value="BrxC"/>
    <property type="match status" value="1"/>
</dbReference>
<dbReference type="InterPro" id="IPR036249">
    <property type="entry name" value="Thioredoxin-like_sf"/>
</dbReference>
<dbReference type="RefSeq" id="WP_382387190.1">
    <property type="nucleotide sequence ID" value="NZ_JBHLWI010000023.1"/>
</dbReference>
<dbReference type="SUPFAM" id="SSF52833">
    <property type="entry name" value="Thioredoxin-like"/>
    <property type="match status" value="1"/>
</dbReference>
<sequence length="111" mass="12960">MDWIKLENSSQLVDIKAKSEEKPVLIFKHSTRCSISGMTFDRLMRNWKDADFEKVTPYFLDLIRYRDISNQIAQEFGVYHQSPQIILIKGGQAVYDNSHMGISYPDIMSRI</sequence>
<protein>
    <submittedName>
        <fullName evidence="1">Bacillithiol system redox-active protein YtxJ</fullName>
    </submittedName>
</protein>
<dbReference type="Proteomes" id="UP001589797">
    <property type="component" value="Unassembled WGS sequence"/>
</dbReference>
<accession>A0ABV6FSK7</accession>
<dbReference type="NCBIfam" id="TIGR04019">
    <property type="entry name" value="B_thiol_YtxJ"/>
    <property type="match status" value="1"/>
</dbReference>
<gene>
    <name evidence="1" type="primary">ytxJ</name>
    <name evidence="1" type="ORF">ACFFIP_08615</name>
</gene>
<organism evidence="1 2">
    <name type="scientific">Fontibacter flavus</name>
    <dbReference type="NCBI Taxonomy" id="654838"/>
    <lineage>
        <taxon>Bacteria</taxon>
        <taxon>Pseudomonadati</taxon>
        <taxon>Bacteroidota</taxon>
        <taxon>Cytophagia</taxon>
        <taxon>Cytophagales</taxon>
        <taxon>Cyclobacteriaceae</taxon>
        <taxon>Fontibacter</taxon>
    </lineage>
</organism>
<dbReference type="InterPro" id="IPR022551">
    <property type="entry name" value="BrxC"/>
</dbReference>
<evidence type="ECO:0000313" key="2">
    <source>
        <dbReference type="Proteomes" id="UP001589797"/>
    </source>
</evidence>
<evidence type="ECO:0000313" key="1">
    <source>
        <dbReference type="EMBL" id="MFC0262741.1"/>
    </source>
</evidence>
<proteinExistence type="predicted"/>
<reference evidence="1 2" key="1">
    <citation type="submission" date="2024-09" db="EMBL/GenBank/DDBJ databases">
        <authorList>
            <person name="Sun Q."/>
            <person name="Mori K."/>
        </authorList>
    </citation>
    <scope>NUCLEOTIDE SEQUENCE [LARGE SCALE GENOMIC DNA]</scope>
    <source>
        <strain evidence="1 2">CCM 7650</strain>
    </source>
</reference>
<keyword evidence="2" id="KW-1185">Reference proteome</keyword>